<protein>
    <submittedName>
        <fullName evidence="2">Uncharacterized protein</fullName>
    </submittedName>
</protein>
<reference evidence="2 3" key="1">
    <citation type="submission" date="2014-04" db="EMBL/GenBank/DDBJ databases">
        <authorList>
            <consortium name="DOE Joint Genome Institute"/>
            <person name="Kuo A."/>
            <person name="Zuccaro A."/>
            <person name="Kohler A."/>
            <person name="Nagy L.G."/>
            <person name="Floudas D."/>
            <person name="Copeland A."/>
            <person name="Barry K.W."/>
            <person name="Cichocki N."/>
            <person name="Veneault-Fourrey C."/>
            <person name="LaButti K."/>
            <person name="Lindquist E.A."/>
            <person name="Lipzen A."/>
            <person name="Lundell T."/>
            <person name="Morin E."/>
            <person name="Murat C."/>
            <person name="Sun H."/>
            <person name="Tunlid A."/>
            <person name="Henrissat B."/>
            <person name="Grigoriev I.V."/>
            <person name="Hibbett D.S."/>
            <person name="Martin F."/>
            <person name="Nordberg H.P."/>
            <person name="Cantor M.N."/>
            <person name="Hua S.X."/>
        </authorList>
    </citation>
    <scope>NUCLEOTIDE SEQUENCE [LARGE SCALE GENOMIC DNA]</scope>
    <source>
        <strain evidence="2 3">MAFF 305830</strain>
    </source>
</reference>
<evidence type="ECO:0000256" key="1">
    <source>
        <dbReference type="SAM" id="MobiDB-lite"/>
    </source>
</evidence>
<name>A0A0C3BSQ9_SERVB</name>
<dbReference type="AlphaFoldDB" id="A0A0C3BSQ9"/>
<organism evidence="2 3">
    <name type="scientific">Serendipita vermifera MAFF 305830</name>
    <dbReference type="NCBI Taxonomy" id="933852"/>
    <lineage>
        <taxon>Eukaryota</taxon>
        <taxon>Fungi</taxon>
        <taxon>Dikarya</taxon>
        <taxon>Basidiomycota</taxon>
        <taxon>Agaricomycotina</taxon>
        <taxon>Agaricomycetes</taxon>
        <taxon>Sebacinales</taxon>
        <taxon>Serendipitaceae</taxon>
        <taxon>Serendipita</taxon>
    </lineage>
</organism>
<evidence type="ECO:0000313" key="3">
    <source>
        <dbReference type="Proteomes" id="UP000054097"/>
    </source>
</evidence>
<feature type="compositionally biased region" description="Basic and acidic residues" evidence="1">
    <location>
        <begin position="294"/>
        <end position="312"/>
    </location>
</feature>
<accession>A0A0C3BSQ9</accession>
<feature type="region of interest" description="Disordered" evidence="1">
    <location>
        <begin position="294"/>
        <end position="318"/>
    </location>
</feature>
<keyword evidence="3" id="KW-1185">Reference proteome</keyword>
<proteinExistence type="predicted"/>
<dbReference type="EMBL" id="KN824277">
    <property type="protein sequence ID" value="KIM34431.1"/>
    <property type="molecule type" value="Genomic_DNA"/>
</dbReference>
<feature type="region of interest" description="Disordered" evidence="1">
    <location>
        <begin position="419"/>
        <end position="471"/>
    </location>
</feature>
<gene>
    <name evidence="2" type="ORF">M408DRAFT_325833</name>
</gene>
<dbReference type="STRING" id="933852.A0A0C3BSQ9"/>
<dbReference type="OrthoDB" id="2596255at2759"/>
<reference evidence="3" key="2">
    <citation type="submission" date="2015-01" db="EMBL/GenBank/DDBJ databases">
        <title>Evolutionary Origins and Diversification of the Mycorrhizal Mutualists.</title>
        <authorList>
            <consortium name="DOE Joint Genome Institute"/>
            <consortium name="Mycorrhizal Genomics Consortium"/>
            <person name="Kohler A."/>
            <person name="Kuo A."/>
            <person name="Nagy L.G."/>
            <person name="Floudas D."/>
            <person name="Copeland A."/>
            <person name="Barry K.W."/>
            <person name="Cichocki N."/>
            <person name="Veneault-Fourrey C."/>
            <person name="LaButti K."/>
            <person name="Lindquist E.A."/>
            <person name="Lipzen A."/>
            <person name="Lundell T."/>
            <person name="Morin E."/>
            <person name="Murat C."/>
            <person name="Riley R."/>
            <person name="Ohm R."/>
            <person name="Sun H."/>
            <person name="Tunlid A."/>
            <person name="Henrissat B."/>
            <person name="Grigoriev I.V."/>
            <person name="Hibbett D.S."/>
            <person name="Martin F."/>
        </authorList>
    </citation>
    <scope>NUCLEOTIDE SEQUENCE [LARGE SCALE GENOMIC DNA]</scope>
    <source>
        <strain evidence="3">MAFF 305830</strain>
    </source>
</reference>
<evidence type="ECO:0000313" key="2">
    <source>
        <dbReference type="EMBL" id="KIM34431.1"/>
    </source>
</evidence>
<dbReference type="HOGENOM" id="CLU_027203_1_0_1"/>
<sequence length="471" mass="52046">MSASGWETIRPWTNRVAIQVKELTSISATFILSSATAADATDGELAALHSAEPIPQRLQKSVGEILSHGFTIKVNGGSWNNSFLNVEEDGSEAVIILHGLRPGRRYEVELTLEQEESALKKDFATLENDLFAQQMSFDQIQAPEENINDLSPLSPEVVPSRELTPPITPESASPPQSITAEEKAAYLRLRKLSFDAQIKDLDSQLKLERKESQRAENATRAEIETLKKASEKQTVADQRAKQKILALQEAVKQTLSATGDIEAQAVATQAELPELQKKESAIEADHATVMEAAKQKDAEVEQALRSDKKRTSDLQSELTTLSNRVEKLTSKRDKLVNETVPELEQQLADIRKEIEEAEFEKEQFSHYSISDDPLLSPLAGFRNPIHSVPNARIPAPRRSAPFAGSQPFSQINAAAPPFYPNRQPGIIHRLPGARPPNEFRPFDPALPQMDAVGSGSFPHVHPPRRTSMDGQ</sequence>
<dbReference type="Proteomes" id="UP000054097">
    <property type="component" value="Unassembled WGS sequence"/>
</dbReference>